<evidence type="ECO:0000256" key="11">
    <source>
        <dbReference type="RuleBase" id="RU000304"/>
    </source>
</evidence>
<evidence type="ECO:0000256" key="6">
    <source>
        <dbReference type="ARBA" id="ARBA00022840"/>
    </source>
</evidence>
<organism evidence="14 15">
    <name type="scientific">Syncephalis pseudoplumigaleata</name>
    <dbReference type="NCBI Taxonomy" id="1712513"/>
    <lineage>
        <taxon>Eukaryota</taxon>
        <taxon>Fungi</taxon>
        <taxon>Fungi incertae sedis</taxon>
        <taxon>Zoopagomycota</taxon>
        <taxon>Zoopagomycotina</taxon>
        <taxon>Zoopagomycetes</taxon>
        <taxon>Zoopagales</taxon>
        <taxon>Piptocephalidaceae</taxon>
        <taxon>Syncephalis</taxon>
    </lineage>
</organism>
<dbReference type="InterPro" id="IPR008271">
    <property type="entry name" value="Ser/Thr_kinase_AS"/>
</dbReference>
<dbReference type="Proteomes" id="UP000278143">
    <property type="component" value="Unassembled WGS sequence"/>
</dbReference>
<evidence type="ECO:0000313" key="15">
    <source>
        <dbReference type="Proteomes" id="UP000278143"/>
    </source>
</evidence>
<dbReference type="GO" id="GO:0004693">
    <property type="term" value="F:cyclin-dependent protein serine/threonine kinase activity"/>
    <property type="evidence" value="ECO:0007669"/>
    <property type="project" value="UniProtKB-EC"/>
</dbReference>
<dbReference type="GO" id="GO:0032968">
    <property type="term" value="P:positive regulation of transcription elongation by RNA polymerase II"/>
    <property type="evidence" value="ECO:0007669"/>
    <property type="project" value="TreeGrafter"/>
</dbReference>
<evidence type="ECO:0000256" key="12">
    <source>
        <dbReference type="SAM" id="MobiDB-lite"/>
    </source>
</evidence>
<dbReference type="Gene3D" id="1.10.510.10">
    <property type="entry name" value="Transferase(Phosphotransferase) domain 1"/>
    <property type="match status" value="1"/>
</dbReference>
<protein>
    <submittedName>
        <fullName evidence="14">Kinase-like domain-containing protein</fullName>
    </submittedName>
</protein>
<feature type="region of interest" description="Disordered" evidence="12">
    <location>
        <begin position="320"/>
        <end position="392"/>
    </location>
</feature>
<dbReference type="InterPro" id="IPR017441">
    <property type="entry name" value="Protein_kinase_ATP_BS"/>
</dbReference>
<dbReference type="SUPFAM" id="SSF56112">
    <property type="entry name" value="Protein kinase-like (PK-like)"/>
    <property type="match status" value="1"/>
</dbReference>
<feature type="compositionally biased region" description="Polar residues" evidence="12">
    <location>
        <begin position="354"/>
        <end position="363"/>
    </location>
</feature>
<keyword evidence="2 11" id="KW-0723">Serine/threonine-protein kinase</keyword>
<keyword evidence="4 10" id="KW-0547">Nucleotide-binding</keyword>
<name>A0A4P9Z0L6_9FUNG</name>
<dbReference type="GO" id="GO:0008353">
    <property type="term" value="F:RNA polymerase II CTD heptapeptide repeat kinase activity"/>
    <property type="evidence" value="ECO:0007669"/>
    <property type="project" value="UniProtKB-EC"/>
</dbReference>
<sequence length="392" mass="44617">MSTPSHEHRAPATSTHRINYGSGLELYERLGQVGEGTYGKVYKARNRETGQLVALKRIRMETERDGFPITAMREMKLLQSMCHDNVVKLYEVMILKGSVYLVFEYMDYDLAGVQAHPMIQWRDVHVKCLLRQLLSGLDYLHQKGILHRDIKGSNLLLSRKGELKLTDFGLARWYRPDQPIDYTNRVVTLWYRPPELLLGETKYGPEIDLWGAGCILLELLTGKPPFQGHDEISQLEQIYQVMGAPNPQTWPQVVDLPWYHLIRPKEAYPSIFHERYASILSPGTFALAEQLLSMNPAHRPTAQQALAHAYFTEAPLPCSPDELPKMEGDWHEFESKQRQKKRQLSSAASATTTQSGQEGSTVQKRPLDTTMTLLKEEPEAKRMALSSATSPS</sequence>
<comment type="catalytic activity">
    <reaction evidence="8">
        <text>L-seryl-[protein] + ATP = O-phospho-L-seryl-[protein] + ADP + H(+)</text>
        <dbReference type="Rhea" id="RHEA:17989"/>
        <dbReference type="Rhea" id="RHEA-COMP:9863"/>
        <dbReference type="Rhea" id="RHEA-COMP:11604"/>
        <dbReference type="ChEBI" id="CHEBI:15378"/>
        <dbReference type="ChEBI" id="CHEBI:29999"/>
        <dbReference type="ChEBI" id="CHEBI:30616"/>
        <dbReference type="ChEBI" id="CHEBI:83421"/>
        <dbReference type="ChEBI" id="CHEBI:456216"/>
        <dbReference type="EC" id="2.7.11.22"/>
    </reaction>
</comment>
<feature type="compositionally biased region" description="Basic and acidic residues" evidence="12">
    <location>
        <begin position="322"/>
        <end position="337"/>
    </location>
</feature>
<dbReference type="AlphaFoldDB" id="A0A4P9Z0L6"/>
<comment type="similarity">
    <text evidence="1">Belongs to the protein kinase superfamily. CMGC Ser/Thr protein kinase family. CDC2/CDKX subfamily.</text>
</comment>
<evidence type="ECO:0000256" key="2">
    <source>
        <dbReference type="ARBA" id="ARBA00022527"/>
    </source>
</evidence>
<comment type="catalytic activity">
    <reaction evidence="7">
        <text>L-threonyl-[protein] + ATP = O-phospho-L-threonyl-[protein] + ADP + H(+)</text>
        <dbReference type="Rhea" id="RHEA:46608"/>
        <dbReference type="Rhea" id="RHEA-COMP:11060"/>
        <dbReference type="Rhea" id="RHEA-COMP:11605"/>
        <dbReference type="ChEBI" id="CHEBI:15378"/>
        <dbReference type="ChEBI" id="CHEBI:30013"/>
        <dbReference type="ChEBI" id="CHEBI:30616"/>
        <dbReference type="ChEBI" id="CHEBI:61977"/>
        <dbReference type="ChEBI" id="CHEBI:456216"/>
        <dbReference type="EC" id="2.7.11.22"/>
    </reaction>
</comment>
<accession>A0A4P9Z0L6</accession>
<gene>
    <name evidence="14" type="ORF">SYNPS1DRAFT_14931</name>
</gene>
<dbReference type="PROSITE" id="PS00107">
    <property type="entry name" value="PROTEIN_KINASE_ATP"/>
    <property type="match status" value="1"/>
</dbReference>
<comment type="catalytic activity">
    <reaction evidence="9">
        <text>[DNA-directed RNA polymerase] + ATP = phospho-[DNA-directed RNA polymerase] + ADP + H(+)</text>
        <dbReference type="Rhea" id="RHEA:10216"/>
        <dbReference type="Rhea" id="RHEA-COMP:11321"/>
        <dbReference type="Rhea" id="RHEA-COMP:11322"/>
        <dbReference type="ChEBI" id="CHEBI:15378"/>
        <dbReference type="ChEBI" id="CHEBI:30616"/>
        <dbReference type="ChEBI" id="CHEBI:43176"/>
        <dbReference type="ChEBI" id="CHEBI:68546"/>
        <dbReference type="ChEBI" id="CHEBI:456216"/>
        <dbReference type="EC" id="2.7.11.23"/>
    </reaction>
</comment>
<feature type="domain" description="Protein kinase" evidence="13">
    <location>
        <begin position="27"/>
        <end position="311"/>
    </location>
</feature>
<dbReference type="FunFam" id="1.10.510.10:FF:000415">
    <property type="entry name" value="CMGC/CDK/CRK7 protein kinase, variant"/>
    <property type="match status" value="1"/>
</dbReference>
<dbReference type="GO" id="GO:0008024">
    <property type="term" value="C:cyclin/CDK positive transcription elongation factor complex"/>
    <property type="evidence" value="ECO:0007669"/>
    <property type="project" value="TreeGrafter"/>
</dbReference>
<evidence type="ECO:0000256" key="3">
    <source>
        <dbReference type="ARBA" id="ARBA00022679"/>
    </source>
</evidence>
<reference evidence="15" key="1">
    <citation type="journal article" date="2018" name="Nat. Microbiol.">
        <title>Leveraging single-cell genomics to expand the fungal tree of life.</title>
        <authorList>
            <person name="Ahrendt S.R."/>
            <person name="Quandt C.A."/>
            <person name="Ciobanu D."/>
            <person name="Clum A."/>
            <person name="Salamov A."/>
            <person name="Andreopoulos B."/>
            <person name="Cheng J.F."/>
            <person name="Woyke T."/>
            <person name="Pelin A."/>
            <person name="Henrissat B."/>
            <person name="Reynolds N.K."/>
            <person name="Benny G.L."/>
            <person name="Smith M.E."/>
            <person name="James T.Y."/>
            <person name="Grigoriev I.V."/>
        </authorList>
    </citation>
    <scope>NUCLEOTIDE SEQUENCE [LARGE SCALE GENOMIC DNA]</scope>
    <source>
        <strain evidence="15">Benny S71-1</strain>
    </source>
</reference>
<dbReference type="InterPro" id="IPR000719">
    <property type="entry name" value="Prot_kinase_dom"/>
</dbReference>
<dbReference type="EMBL" id="KZ989568">
    <property type="protein sequence ID" value="RKP25934.1"/>
    <property type="molecule type" value="Genomic_DNA"/>
</dbReference>
<dbReference type="GO" id="GO:0030332">
    <property type="term" value="F:cyclin binding"/>
    <property type="evidence" value="ECO:0007669"/>
    <property type="project" value="TreeGrafter"/>
</dbReference>
<evidence type="ECO:0000256" key="5">
    <source>
        <dbReference type="ARBA" id="ARBA00022777"/>
    </source>
</evidence>
<feature type="binding site" evidence="10">
    <location>
        <position position="56"/>
    </location>
    <ligand>
        <name>ATP</name>
        <dbReference type="ChEBI" id="CHEBI:30616"/>
    </ligand>
</feature>
<dbReference type="Gene3D" id="3.30.200.20">
    <property type="entry name" value="Phosphorylase Kinase, domain 1"/>
    <property type="match status" value="1"/>
</dbReference>
<dbReference type="PANTHER" id="PTHR24056:SF546">
    <property type="entry name" value="CYCLIN-DEPENDENT KINASE 12"/>
    <property type="match status" value="1"/>
</dbReference>
<dbReference type="PROSITE" id="PS00108">
    <property type="entry name" value="PROTEIN_KINASE_ST"/>
    <property type="match status" value="1"/>
</dbReference>
<dbReference type="InterPro" id="IPR050108">
    <property type="entry name" value="CDK"/>
</dbReference>
<keyword evidence="15" id="KW-1185">Reference proteome</keyword>
<dbReference type="GO" id="GO:0005524">
    <property type="term" value="F:ATP binding"/>
    <property type="evidence" value="ECO:0007669"/>
    <property type="project" value="UniProtKB-UniRule"/>
</dbReference>
<evidence type="ECO:0000256" key="9">
    <source>
        <dbReference type="ARBA" id="ARBA00049280"/>
    </source>
</evidence>
<evidence type="ECO:0000256" key="1">
    <source>
        <dbReference type="ARBA" id="ARBA00006485"/>
    </source>
</evidence>
<keyword evidence="5 14" id="KW-0418">Kinase</keyword>
<dbReference type="Pfam" id="PF00069">
    <property type="entry name" value="Pkinase"/>
    <property type="match status" value="1"/>
</dbReference>
<keyword evidence="3" id="KW-0808">Transferase</keyword>
<dbReference type="FunFam" id="3.30.200.20:FF:000375">
    <property type="entry name" value="Cell division related protein kinase 2"/>
    <property type="match status" value="1"/>
</dbReference>
<proteinExistence type="inferred from homology"/>
<evidence type="ECO:0000256" key="7">
    <source>
        <dbReference type="ARBA" id="ARBA00047811"/>
    </source>
</evidence>
<evidence type="ECO:0000259" key="13">
    <source>
        <dbReference type="PROSITE" id="PS50011"/>
    </source>
</evidence>
<dbReference type="InterPro" id="IPR011009">
    <property type="entry name" value="Kinase-like_dom_sf"/>
</dbReference>
<dbReference type="SMART" id="SM00220">
    <property type="entry name" value="S_TKc"/>
    <property type="match status" value="1"/>
</dbReference>
<evidence type="ECO:0000256" key="4">
    <source>
        <dbReference type="ARBA" id="ARBA00022741"/>
    </source>
</evidence>
<evidence type="ECO:0000256" key="10">
    <source>
        <dbReference type="PROSITE-ProRule" id="PRU10141"/>
    </source>
</evidence>
<evidence type="ECO:0000313" key="14">
    <source>
        <dbReference type="EMBL" id="RKP25934.1"/>
    </source>
</evidence>
<keyword evidence="6 10" id="KW-0067">ATP-binding</keyword>
<dbReference type="OrthoDB" id="204883at2759"/>
<dbReference type="PANTHER" id="PTHR24056">
    <property type="entry name" value="CELL DIVISION PROTEIN KINASE"/>
    <property type="match status" value="1"/>
</dbReference>
<dbReference type="PROSITE" id="PS50011">
    <property type="entry name" value="PROTEIN_KINASE_DOM"/>
    <property type="match status" value="1"/>
</dbReference>
<evidence type="ECO:0000256" key="8">
    <source>
        <dbReference type="ARBA" id="ARBA00048367"/>
    </source>
</evidence>
<dbReference type="CDD" id="cd07840">
    <property type="entry name" value="STKc_CDK9_like"/>
    <property type="match status" value="1"/>
</dbReference>